<accession>A0A6J0C544</accession>
<dbReference type="PANTHER" id="PTHR12151">
    <property type="entry name" value="ELECTRON TRANSPORT PROTIN SCO1/SENC FAMILY MEMBER"/>
    <property type="match status" value="1"/>
</dbReference>
<evidence type="ECO:0000259" key="6">
    <source>
        <dbReference type="PROSITE" id="PS51352"/>
    </source>
</evidence>
<dbReference type="AlphaFoldDB" id="A0A6J0C544"/>
<keyword evidence="3" id="KW-0479">Metal-binding</keyword>
<organism evidence="7 9">
    <name type="scientific">Neodiprion lecontei</name>
    <name type="common">Redheaded pine sawfly</name>
    <dbReference type="NCBI Taxonomy" id="441921"/>
    <lineage>
        <taxon>Eukaryota</taxon>
        <taxon>Metazoa</taxon>
        <taxon>Ecdysozoa</taxon>
        <taxon>Arthropoda</taxon>
        <taxon>Hexapoda</taxon>
        <taxon>Insecta</taxon>
        <taxon>Pterygota</taxon>
        <taxon>Neoptera</taxon>
        <taxon>Endopterygota</taxon>
        <taxon>Hymenoptera</taxon>
        <taxon>Tenthredinoidea</taxon>
        <taxon>Diprionidae</taxon>
        <taxon>Diprioninae</taxon>
        <taxon>Neodiprion</taxon>
    </lineage>
</organism>
<keyword evidence="5" id="KW-0472">Membrane</keyword>
<dbReference type="FunFam" id="3.40.30.10:FF:000013">
    <property type="entry name" value="Blast:Protein SCO1 homolog, mitochondrial"/>
    <property type="match status" value="1"/>
</dbReference>
<dbReference type="RefSeq" id="XP_015521647.1">
    <property type="nucleotide sequence ID" value="XM_015666161.1"/>
</dbReference>
<evidence type="ECO:0000256" key="5">
    <source>
        <dbReference type="SAM" id="Phobius"/>
    </source>
</evidence>
<dbReference type="GO" id="GO:0046872">
    <property type="term" value="F:metal ion binding"/>
    <property type="evidence" value="ECO:0007669"/>
    <property type="project" value="UniProtKB-KW"/>
</dbReference>
<keyword evidence="5" id="KW-0812">Transmembrane</keyword>
<keyword evidence="5" id="KW-1133">Transmembrane helix</keyword>
<gene>
    <name evidence="8 9 10" type="primary">LOC107225632</name>
</gene>
<dbReference type="GeneID" id="107225632"/>
<dbReference type="OrthoDB" id="270009at2759"/>
<keyword evidence="4" id="KW-1015">Disulfide bond</keyword>
<evidence type="ECO:0000313" key="10">
    <source>
        <dbReference type="RefSeq" id="XP_015521648.1"/>
    </source>
</evidence>
<protein>
    <submittedName>
        <fullName evidence="8 9">Protein SCO1 homolog, mitochondrial isoform X2</fullName>
    </submittedName>
</protein>
<feature type="transmembrane region" description="Helical" evidence="5">
    <location>
        <begin position="48"/>
        <end position="69"/>
    </location>
</feature>
<evidence type="ECO:0000256" key="2">
    <source>
        <dbReference type="ARBA" id="ARBA00023008"/>
    </source>
</evidence>
<dbReference type="Pfam" id="PF02630">
    <property type="entry name" value="SCO1-SenC"/>
    <property type="match status" value="1"/>
</dbReference>
<evidence type="ECO:0000256" key="1">
    <source>
        <dbReference type="ARBA" id="ARBA00010996"/>
    </source>
</evidence>
<dbReference type="InterPro" id="IPR003782">
    <property type="entry name" value="SCO1/SenC"/>
</dbReference>
<proteinExistence type="inferred from homology"/>
<dbReference type="GO" id="GO:0033617">
    <property type="term" value="P:mitochondrial respiratory chain complex IV assembly"/>
    <property type="evidence" value="ECO:0007669"/>
    <property type="project" value="TreeGrafter"/>
</dbReference>
<evidence type="ECO:0000313" key="9">
    <source>
        <dbReference type="RefSeq" id="XP_015521647.1"/>
    </source>
</evidence>
<dbReference type="GO" id="GO:0005739">
    <property type="term" value="C:mitochondrion"/>
    <property type="evidence" value="ECO:0007669"/>
    <property type="project" value="GOC"/>
</dbReference>
<feature type="binding site" evidence="3">
    <location>
        <position position="124"/>
    </location>
    <ligand>
        <name>Cu cation</name>
        <dbReference type="ChEBI" id="CHEBI:23378"/>
    </ligand>
</feature>
<dbReference type="InterPro" id="IPR036249">
    <property type="entry name" value="Thioredoxin-like_sf"/>
</dbReference>
<name>A0A6J0C544_NEOLC</name>
<dbReference type="PROSITE" id="PS51352">
    <property type="entry name" value="THIOREDOXIN_2"/>
    <property type="match status" value="1"/>
</dbReference>
<feature type="disulfide bond" description="Redox-active" evidence="4">
    <location>
        <begin position="124"/>
        <end position="128"/>
    </location>
</feature>
<dbReference type="RefSeq" id="XP_015521645.1">
    <property type="nucleotide sequence ID" value="XM_015666159.1"/>
</dbReference>
<feature type="domain" description="Thioredoxin" evidence="6">
    <location>
        <begin position="86"/>
        <end position="249"/>
    </location>
</feature>
<evidence type="ECO:0000256" key="4">
    <source>
        <dbReference type="PIRSR" id="PIRSR603782-2"/>
    </source>
</evidence>
<dbReference type="InterPro" id="IPR013766">
    <property type="entry name" value="Thioredoxin_domain"/>
</dbReference>
<dbReference type="CDD" id="cd02968">
    <property type="entry name" value="SCO"/>
    <property type="match status" value="1"/>
</dbReference>
<dbReference type="PANTHER" id="PTHR12151:SF5">
    <property type="entry name" value="AT19154P"/>
    <property type="match status" value="1"/>
</dbReference>
<feature type="binding site" evidence="3">
    <location>
        <position position="214"/>
    </location>
    <ligand>
        <name>Cu cation</name>
        <dbReference type="ChEBI" id="CHEBI:23378"/>
    </ligand>
</feature>
<dbReference type="SUPFAM" id="SSF52833">
    <property type="entry name" value="Thioredoxin-like"/>
    <property type="match status" value="1"/>
</dbReference>
<keyword evidence="7" id="KW-1185">Reference proteome</keyword>
<dbReference type="CTD" id="33711"/>
<dbReference type="Gene3D" id="3.40.30.10">
    <property type="entry name" value="Glutaredoxin"/>
    <property type="match status" value="1"/>
</dbReference>
<comment type="similarity">
    <text evidence="1">Belongs to the SCO1/2 family.</text>
</comment>
<dbReference type="RefSeq" id="XP_015521648.1">
    <property type="nucleotide sequence ID" value="XM_015666162.1"/>
</dbReference>
<keyword evidence="2 3" id="KW-0186">Copper</keyword>
<sequence length="273" mass="30905">MSKLLIRRWTTLQRNYRELEKSIHTSSVKYDKLELPKRLPFWKNKGPINWKSFGITCGIGAGLLTYVAYLKHVKNLRIDQERKRALGKASLGGSFELVNSEGKTVKSDDFLGHWTMIYFGFTHCPDICPDELEKMAAVIDELENKHELIVKPIFISVDPDRDTPTVVGKYVKEFSDKFIGLTGTKEQVAQACKAYRVYFSSGPKDEDNDYIVDHTIIMYLVGPDGAFIDYYGQTANVEQIAASILFHTEKQKALNNPGWFSSLLPSKPAIVSA</sequence>
<evidence type="ECO:0000313" key="7">
    <source>
        <dbReference type="Proteomes" id="UP000829291"/>
    </source>
</evidence>
<reference evidence="8 9" key="1">
    <citation type="submission" date="2025-04" db="UniProtKB">
        <authorList>
            <consortium name="RefSeq"/>
        </authorList>
    </citation>
    <scope>IDENTIFICATION</scope>
    <source>
        <tissue evidence="8 9">Whole body</tissue>
    </source>
</reference>
<dbReference type="Proteomes" id="UP000829291">
    <property type="component" value="Chromosome 4"/>
</dbReference>
<feature type="binding site" evidence="3">
    <location>
        <position position="128"/>
    </location>
    <ligand>
        <name>Cu cation</name>
        <dbReference type="ChEBI" id="CHEBI:23378"/>
    </ligand>
</feature>
<evidence type="ECO:0000256" key="3">
    <source>
        <dbReference type="PIRSR" id="PIRSR603782-1"/>
    </source>
</evidence>
<evidence type="ECO:0000313" key="8">
    <source>
        <dbReference type="RefSeq" id="XP_015521645.1"/>
    </source>
</evidence>